<accession>A0A5C2SWJ9</accession>
<name>A0A5C2SWJ9_9APHY</name>
<dbReference type="EMBL" id="ML122250">
    <property type="protein sequence ID" value="RPD67551.1"/>
    <property type="molecule type" value="Genomic_DNA"/>
</dbReference>
<keyword evidence="2" id="KW-1185">Reference proteome</keyword>
<protein>
    <submittedName>
        <fullName evidence="1">Uncharacterized protein</fullName>
    </submittedName>
</protein>
<proteinExistence type="predicted"/>
<dbReference type="Proteomes" id="UP000313359">
    <property type="component" value="Unassembled WGS sequence"/>
</dbReference>
<evidence type="ECO:0000313" key="1">
    <source>
        <dbReference type="EMBL" id="RPD67551.1"/>
    </source>
</evidence>
<evidence type="ECO:0000313" key="2">
    <source>
        <dbReference type="Proteomes" id="UP000313359"/>
    </source>
</evidence>
<organism evidence="1 2">
    <name type="scientific">Lentinus tigrinus ALCF2SS1-6</name>
    <dbReference type="NCBI Taxonomy" id="1328759"/>
    <lineage>
        <taxon>Eukaryota</taxon>
        <taxon>Fungi</taxon>
        <taxon>Dikarya</taxon>
        <taxon>Basidiomycota</taxon>
        <taxon>Agaricomycotina</taxon>
        <taxon>Agaricomycetes</taxon>
        <taxon>Polyporales</taxon>
        <taxon>Polyporaceae</taxon>
        <taxon>Lentinus</taxon>
    </lineage>
</organism>
<sequence length="94" mass="9820">MRSWPTRRHKQERGWTRLHVPDLSAVRNRTYAAWPPPSRLKTISSLSFSASLALDAASSSLNAAASSLASASLALDAAASALASASLALAASRS</sequence>
<dbReference type="AlphaFoldDB" id="A0A5C2SWJ9"/>
<gene>
    <name evidence="1" type="ORF">L227DRAFT_569683</name>
</gene>
<reference evidence="1" key="1">
    <citation type="journal article" date="2018" name="Genome Biol. Evol.">
        <title>Genomics and development of Lentinus tigrinus, a white-rot wood-decaying mushroom with dimorphic fruiting bodies.</title>
        <authorList>
            <person name="Wu B."/>
            <person name="Xu Z."/>
            <person name="Knudson A."/>
            <person name="Carlson A."/>
            <person name="Chen N."/>
            <person name="Kovaka S."/>
            <person name="LaButti K."/>
            <person name="Lipzen A."/>
            <person name="Pennachio C."/>
            <person name="Riley R."/>
            <person name="Schakwitz W."/>
            <person name="Umezawa K."/>
            <person name="Ohm R.A."/>
            <person name="Grigoriev I.V."/>
            <person name="Nagy L.G."/>
            <person name="Gibbons J."/>
            <person name="Hibbett D."/>
        </authorList>
    </citation>
    <scope>NUCLEOTIDE SEQUENCE [LARGE SCALE GENOMIC DNA]</scope>
    <source>
        <strain evidence="1">ALCF2SS1-6</strain>
    </source>
</reference>